<keyword evidence="3" id="KW-0786">Thiamine pyrophosphate</keyword>
<reference evidence="5 6" key="1">
    <citation type="submission" date="2009-08" db="EMBL/GenBank/DDBJ databases">
        <title>The draft genome of Rhodobacter sp. SW2.</title>
        <authorList>
            <consortium name="US DOE Joint Genome Institute (JGI-PGF)"/>
            <person name="Lucas S."/>
            <person name="Copeland A."/>
            <person name="Lapidus A."/>
            <person name="Glavina del Rio T."/>
            <person name="Tice H."/>
            <person name="Bruce D."/>
            <person name="Goodwin L."/>
            <person name="Pitluck S."/>
            <person name="Larimer F."/>
            <person name="Land M.L."/>
            <person name="Hauser L."/>
            <person name="Emerson D."/>
        </authorList>
    </citation>
    <scope>NUCLEOTIDE SEQUENCE [LARGE SCALE GENOMIC DNA]</scope>
    <source>
        <strain evidence="5 6">SW2</strain>
    </source>
</reference>
<dbReference type="PANTHER" id="PTHR43257">
    <property type="entry name" value="PYRUVATE DEHYDROGENASE E1 COMPONENT BETA SUBUNIT"/>
    <property type="match status" value="1"/>
</dbReference>
<dbReference type="CDD" id="cd07036">
    <property type="entry name" value="TPP_PYR_E1-PDHc-beta_like"/>
    <property type="match status" value="1"/>
</dbReference>
<dbReference type="eggNOG" id="COG0022">
    <property type="taxonomic scope" value="Bacteria"/>
</dbReference>
<dbReference type="InterPro" id="IPR029061">
    <property type="entry name" value="THDP-binding"/>
</dbReference>
<keyword evidence="6" id="KW-1185">Reference proteome</keyword>
<dbReference type="InterPro" id="IPR033248">
    <property type="entry name" value="Transketolase_C"/>
</dbReference>
<evidence type="ECO:0000256" key="3">
    <source>
        <dbReference type="ARBA" id="ARBA00023052"/>
    </source>
</evidence>
<dbReference type="AlphaFoldDB" id="C8S2R0"/>
<sequence>MSAFETTYREAIRQALLDAMQADPDIILIGEEVGLYGGAYGVTKGLIELYGAERVIDAPISEPGIVGVAVGAAMTGLRPVAELMYVDFVGLVMDQLANQAAKSRYMFGGQIGVPMVLRTQGGTGRSAAAQHSQSLEAWMLHVPGLRLVMPATVNDAYHLLREALRQPDPVVVIEHKGLYTMKGVLDVDTPDGEWGQPVIRRAGTDVTILSYSRMLHESLAAAEVLAGQGVQADVIDLRCLNPLDDTMIFESVRRTGRAMVVTEAALTGSVASEIAARIGEACFDWLEEPVLRIGGEDIPIPVSPALERGAIPSAALIAEAGLWLVKREAPAWAP</sequence>
<feature type="domain" description="Transketolase-like pyrimidine-binding" evidence="4">
    <location>
        <begin position="6"/>
        <end position="181"/>
    </location>
</feature>
<dbReference type="EMBL" id="ACYY01000015">
    <property type="protein sequence ID" value="EEW24736.1"/>
    <property type="molecule type" value="Genomic_DNA"/>
</dbReference>
<dbReference type="Proteomes" id="UP000010121">
    <property type="component" value="Unassembled WGS sequence"/>
</dbReference>
<evidence type="ECO:0000313" key="6">
    <source>
        <dbReference type="Proteomes" id="UP000010121"/>
    </source>
</evidence>
<dbReference type="Pfam" id="PF02779">
    <property type="entry name" value="Transket_pyr"/>
    <property type="match status" value="1"/>
</dbReference>
<evidence type="ECO:0000313" key="5">
    <source>
        <dbReference type="EMBL" id="EEW24736.1"/>
    </source>
</evidence>
<dbReference type="SUPFAM" id="SSF52922">
    <property type="entry name" value="TK C-terminal domain-like"/>
    <property type="match status" value="1"/>
</dbReference>
<comment type="caution">
    <text evidence="5">The sequence shown here is derived from an EMBL/GenBank/DDBJ whole genome shotgun (WGS) entry which is preliminary data.</text>
</comment>
<name>C8S2R0_9RHOB</name>
<dbReference type="Gene3D" id="3.40.50.920">
    <property type="match status" value="1"/>
</dbReference>
<keyword evidence="2" id="KW-0560">Oxidoreductase</keyword>
<dbReference type="Gene3D" id="3.40.50.970">
    <property type="match status" value="1"/>
</dbReference>
<evidence type="ECO:0000259" key="4">
    <source>
        <dbReference type="SMART" id="SM00861"/>
    </source>
</evidence>
<proteinExistence type="predicted"/>
<evidence type="ECO:0000256" key="2">
    <source>
        <dbReference type="ARBA" id="ARBA00023002"/>
    </source>
</evidence>
<gene>
    <name evidence="5" type="ORF">Rsw2DRAFT_2338</name>
</gene>
<accession>C8S2R0</accession>
<dbReference type="STRING" id="371731.Rsw2DRAFT_2338"/>
<dbReference type="InterPro" id="IPR009014">
    <property type="entry name" value="Transketo_C/PFOR_II"/>
</dbReference>
<dbReference type="GO" id="GO:0016491">
    <property type="term" value="F:oxidoreductase activity"/>
    <property type="evidence" value="ECO:0007669"/>
    <property type="project" value="UniProtKB-KW"/>
</dbReference>
<dbReference type="Pfam" id="PF02780">
    <property type="entry name" value="Transketolase_C"/>
    <property type="match status" value="1"/>
</dbReference>
<protein>
    <submittedName>
        <fullName evidence="5">Transketolase central region</fullName>
    </submittedName>
</protein>
<dbReference type="FunFam" id="3.40.50.920:FF:000001">
    <property type="entry name" value="Pyruvate dehydrogenase E1 beta subunit"/>
    <property type="match status" value="1"/>
</dbReference>
<comment type="cofactor">
    <cofactor evidence="1">
        <name>thiamine diphosphate</name>
        <dbReference type="ChEBI" id="CHEBI:58937"/>
    </cofactor>
</comment>
<dbReference type="InterPro" id="IPR005475">
    <property type="entry name" value="Transketolase-like_Pyr-bd"/>
</dbReference>
<dbReference type="RefSeq" id="WP_008031189.1">
    <property type="nucleotide sequence ID" value="NZ_ACYY01000015.1"/>
</dbReference>
<dbReference type="SUPFAM" id="SSF52518">
    <property type="entry name" value="Thiamin diphosphate-binding fold (THDP-binding)"/>
    <property type="match status" value="1"/>
</dbReference>
<dbReference type="SMART" id="SM00861">
    <property type="entry name" value="Transket_pyr"/>
    <property type="match status" value="1"/>
</dbReference>
<dbReference type="OrthoDB" id="9780894at2"/>
<dbReference type="PANTHER" id="PTHR43257:SF2">
    <property type="entry name" value="PYRUVATE DEHYDROGENASE E1 COMPONENT SUBUNIT BETA"/>
    <property type="match status" value="1"/>
</dbReference>
<evidence type="ECO:0000256" key="1">
    <source>
        <dbReference type="ARBA" id="ARBA00001964"/>
    </source>
</evidence>
<organism evidence="5 6">
    <name type="scientific">Rhodobacter ferrooxidans</name>
    <dbReference type="NCBI Taxonomy" id="371731"/>
    <lineage>
        <taxon>Bacteria</taxon>
        <taxon>Pseudomonadati</taxon>
        <taxon>Pseudomonadota</taxon>
        <taxon>Alphaproteobacteria</taxon>
        <taxon>Rhodobacterales</taxon>
        <taxon>Rhodobacter group</taxon>
        <taxon>Rhodobacter</taxon>
    </lineage>
</organism>
<dbReference type="FunFam" id="3.40.50.970:FF:000001">
    <property type="entry name" value="Pyruvate dehydrogenase E1 beta subunit"/>
    <property type="match status" value="1"/>
</dbReference>
<dbReference type="NCBIfam" id="NF006667">
    <property type="entry name" value="PRK09212.1"/>
    <property type="match status" value="1"/>
</dbReference>